<dbReference type="GO" id="GO:0044780">
    <property type="term" value="P:bacterial-type flagellum assembly"/>
    <property type="evidence" value="ECO:0007669"/>
    <property type="project" value="InterPro"/>
</dbReference>
<gene>
    <name evidence="5" type="ORF">BSOLF_2041</name>
</gene>
<dbReference type="Pfam" id="PF02623">
    <property type="entry name" value="FliW"/>
    <property type="match status" value="2"/>
</dbReference>
<proteinExistence type="predicted"/>
<dbReference type="InterPro" id="IPR003775">
    <property type="entry name" value="Flagellar_assembly_factor_FliW"/>
</dbReference>
<sequence length="207" mass="23335">MGQIFFPRGLPGFYQEKHWTLYELAKPFYLLEASGRSEIALPVVSPYVFYPEYKVSIAPDVLKRLSEGRSTKGQGADIGQGPADSSVAGEVLIAQHPATDHHIDHYTDQHADEYTDHYTDYHTDEMVLDAHHLEDHPNPWVVLVVVTLRKPLEASTMNLKAPIILNSYTRQAEQVVLEQSPYDTRAPLNPLKIQDFPASGMDHGETR</sequence>
<protein>
    <submittedName>
        <fullName evidence="5">Flagellar assembly factor FliW</fullName>
    </submittedName>
</protein>
<dbReference type="InterPro" id="IPR024046">
    <property type="entry name" value="Flagellar_assmbl_FliW_dom_sf"/>
</dbReference>
<name>A0A2R6Y3C3_9BACL</name>
<dbReference type="AlphaFoldDB" id="A0A2R6Y3C3"/>
<evidence type="ECO:0000256" key="2">
    <source>
        <dbReference type="ARBA" id="ARBA00022795"/>
    </source>
</evidence>
<evidence type="ECO:0000256" key="3">
    <source>
        <dbReference type="ARBA" id="ARBA00022845"/>
    </source>
</evidence>
<evidence type="ECO:0000313" key="5">
    <source>
        <dbReference type="EMBL" id="PTQ57171.1"/>
    </source>
</evidence>
<dbReference type="PANTHER" id="PTHR39190">
    <property type="entry name" value="FLAGELLAR ASSEMBLY FACTOR FLIW"/>
    <property type="match status" value="1"/>
</dbReference>
<dbReference type="Proteomes" id="UP000244338">
    <property type="component" value="Unassembled WGS sequence"/>
</dbReference>
<keyword evidence="1" id="KW-0963">Cytoplasm</keyword>
<dbReference type="Gene3D" id="2.30.290.10">
    <property type="entry name" value="BH3618-like"/>
    <property type="match status" value="2"/>
</dbReference>
<dbReference type="SUPFAM" id="SSF141457">
    <property type="entry name" value="BH3618-like"/>
    <property type="match status" value="2"/>
</dbReference>
<feature type="region of interest" description="Disordered" evidence="4">
    <location>
        <begin position="187"/>
        <end position="207"/>
    </location>
</feature>
<comment type="caution">
    <text evidence="5">The sequence shown here is derived from an EMBL/GenBank/DDBJ whole genome shotgun (WGS) entry which is preliminary data.</text>
</comment>
<evidence type="ECO:0000256" key="4">
    <source>
        <dbReference type="SAM" id="MobiDB-lite"/>
    </source>
</evidence>
<evidence type="ECO:0000256" key="1">
    <source>
        <dbReference type="ARBA" id="ARBA00022490"/>
    </source>
</evidence>
<keyword evidence="3" id="KW-0810">Translation regulation</keyword>
<keyword evidence="5" id="KW-0966">Cell projection</keyword>
<dbReference type="GO" id="GO:0006417">
    <property type="term" value="P:regulation of translation"/>
    <property type="evidence" value="ECO:0007669"/>
    <property type="project" value="UniProtKB-KW"/>
</dbReference>
<keyword evidence="5" id="KW-0969">Cilium</keyword>
<dbReference type="PANTHER" id="PTHR39190:SF1">
    <property type="entry name" value="FLAGELLAR ASSEMBLY FACTOR FLIW"/>
    <property type="match status" value="1"/>
</dbReference>
<accession>A0A2R6Y3C3</accession>
<dbReference type="EMBL" id="PEBX01000011">
    <property type="protein sequence ID" value="PTQ57171.1"/>
    <property type="molecule type" value="Genomic_DNA"/>
</dbReference>
<keyword evidence="5" id="KW-0282">Flagellum</keyword>
<evidence type="ECO:0000313" key="6">
    <source>
        <dbReference type="Proteomes" id="UP000244338"/>
    </source>
</evidence>
<organism evidence="5 6">
    <name type="scientific">Candidatus Carbonibacillus altaicus</name>
    <dbReference type="NCBI Taxonomy" id="2163959"/>
    <lineage>
        <taxon>Bacteria</taxon>
        <taxon>Bacillati</taxon>
        <taxon>Bacillota</taxon>
        <taxon>Bacilli</taxon>
        <taxon>Bacillales</taxon>
        <taxon>Candidatus Carbonibacillus</taxon>
    </lineage>
</organism>
<keyword evidence="2" id="KW-1005">Bacterial flagellum biogenesis</keyword>
<reference evidence="6" key="1">
    <citation type="journal article" date="2018" name="Sci. Rep.">
        <title>Lignite coal burning seam in the remote Altai Mountains harbors a hydrogen-driven thermophilic microbial community.</title>
        <authorList>
            <person name="Kadnikov V.V."/>
            <person name="Mardanov A.V."/>
            <person name="Ivasenko D.A."/>
            <person name="Antsiferov D.V."/>
            <person name="Beletsky A.V."/>
            <person name="Karnachuk O.V."/>
            <person name="Ravin N.V."/>
        </authorList>
    </citation>
    <scope>NUCLEOTIDE SEQUENCE [LARGE SCALE GENOMIC DNA]</scope>
</reference>